<proteinExistence type="predicted"/>
<sequence length="192" mass="22533">MRSIDFETLTEEDPRIDRRMLPVLEDRVQFAEKEKRWNRINLPIVGVKVAVAKWCRRRKAADRVLVHHWRSKASGYETKQKAISRNRENRGRRQRRRSQKQQHAIEKQRAGLKIGYLQKAYEEESRKMAAIHNLLPDRCKQRLTVVAPCWIDPLLQTFLRKKNPRQQSVVASSPGGDRKGSRAASSKFLLLQ</sequence>
<name>A0ACC2KFK4_PERAE</name>
<keyword evidence="2" id="KW-1185">Reference proteome</keyword>
<dbReference type="Proteomes" id="UP001234297">
    <property type="component" value="Chromosome 9"/>
</dbReference>
<evidence type="ECO:0000313" key="2">
    <source>
        <dbReference type="Proteomes" id="UP001234297"/>
    </source>
</evidence>
<organism evidence="1 2">
    <name type="scientific">Persea americana</name>
    <name type="common">Avocado</name>
    <dbReference type="NCBI Taxonomy" id="3435"/>
    <lineage>
        <taxon>Eukaryota</taxon>
        <taxon>Viridiplantae</taxon>
        <taxon>Streptophyta</taxon>
        <taxon>Embryophyta</taxon>
        <taxon>Tracheophyta</taxon>
        <taxon>Spermatophyta</taxon>
        <taxon>Magnoliopsida</taxon>
        <taxon>Magnoliidae</taxon>
        <taxon>Laurales</taxon>
        <taxon>Lauraceae</taxon>
        <taxon>Persea</taxon>
    </lineage>
</organism>
<evidence type="ECO:0000313" key="1">
    <source>
        <dbReference type="EMBL" id="KAJ8619861.1"/>
    </source>
</evidence>
<dbReference type="EMBL" id="CM056817">
    <property type="protein sequence ID" value="KAJ8619861.1"/>
    <property type="molecule type" value="Genomic_DNA"/>
</dbReference>
<reference evidence="1 2" key="1">
    <citation type="journal article" date="2022" name="Hortic Res">
        <title>A haplotype resolved chromosomal level avocado genome allows analysis of novel avocado genes.</title>
        <authorList>
            <person name="Nath O."/>
            <person name="Fletcher S.J."/>
            <person name="Hayward A."/>
            <person name="Shaw L.M."/>
            <person name="Masouleh A.K."/>
            <person name="Furtado A."/>
            <person name="Henry R.J."/>
            <person name="Mitter N."/>
        </authorList>
    </citation>
    <scope>NUCLEOTIDE SEQUENCE [LARGE SCALE GENOMIC DNA]</scope>
    <source>
        <strain evidence="2">cv. Hass</strain>
    </source>
</reference>
<comment type="caution">
    <text evidence="1">The sequence shown here is derived from an EMBL/GenBank/DDBJ whole genome shotgun (WGS) entry which is preliminary data.</text>
</comment>
<accession>A0ACC2KFK4</accession>
<protein>
    <submittedName>
        <fullName evidence="1">Uncharacterized protein</fullName>
    </submittedName>
</protein>
<gene>
    <name evidence="1" type="ORF">MRB53_028390</name>
</gene>